<keyword evidence="3" id="KW-1185">Reference proteome</keyword>
<protein>
    <submittedName>
        <fullName evidence="2">Uncharacterized protein</fullName>
    </submittedName>
</protein>
<dbReference type="Proteomes" id="UP001139354">
    <property type="component" value="Unassembled WGS sequence"/>
</dbReference>
<evidence type="ECO:0000313" key="2">
    <source>
        <dbReference type="EMBL" id="MCC2030888.1"/>
    </source>
</evidence>
<name>A0A9X1LSE4_9MICO</name>
<proteinExistence type="predicted"/>
<dbReference type="RefSeq" id="WP_229382777.1">
    <property type="nucleotide sequence ID" value="NZ_JAGTTN010000001.1"/>
</dbReference>
<comment type="caution">
    <text evidence="2">The sequence shown here is derived from an EMBL/GenBank/DDBJ whole genome shotgun (WGS) entry which is preliminary data.</text>
</comment>
<accession>A0A9X1LSE4</accession>
<evidence type="ECO:0000313" key="3">
    <source>
        <dbReference type="Proteomes" id="UP001139354"/>
    </source>
</evidence>
<reference evidence="2" key="1">
    <citation type="submission" date="2021-04" db="EMBL/GenBank/DDBJ databases">
        <title>Microbacterium tenobrionis sp. nov. and Microbacterium allomyrinae sp. nov., isolated from larvae of Tenobrio molitor and Allomyrina dichotoma, respectively.</title>
        <authorList>
            <person name="Lee S.D."/>
        </authorList>
    </citation>
    <scope>NUCLEOTIDE SEQUENCE</scope>
    <source>
        <strain evidence="2">BWT-G7</strain>
    </source>
</reference>
<sequence length="172" mass="19882">MTKVERPLFADGETHEMRHAMCADSTCPSLVALTEMQRGQWEEDPDLEGVPDDVQIKQADKLVVGMEFFADYGYPNNSYCTINDLDEGVWEFKLGAVRFSFYDTDGQGAFTPKLRVRDRRDAEFEGDFWWLPGFDEFVRVGHCFGKNSQQTPPEDIEMTKQVRREDLNHDRA</sequence>
<organism evidence="2 3">
    <name type="scientific">Microbacterium allomyrinae</name>
    <dbReference type="NCBI Taxonomy" id="2830666"/>
    <lineage>
        <taxon>Bacteria</taxon>
        <taxon>Bacillati</taxon>
        <taxon>Actinomycetota</taxon>
        <taxon>Actinomycetes</taxon>
        <taxon>Micrococcales</taxon>
        <taxon>Microbacteriaceae</taxon>
        <taxon>Microbacterium</taxon>
    </lineage>
</organism>
<evidence type="ECO:0000256" key="1">
    <source>
        <dbReference type="SAM" id="MobiDB-lite"/>
    </source>
</evidence>
<feature type="compositionally biased region" description="Basic and acidic residues" evidence="1">
    <location>
        <begin position="157"/>
        <end position="172"/>
    </location>
</feature>
<gene>
    <name evidence="2" type="ORF">KEC57_01675</name>
</gene>
<feature type="region of interest" description="Disordered" evidence="1">
    <location>
        <begin position="148"/>
        <end position="172"/>
    </location>
</feature>
<dbReference type="AlphaFoldDB" id="A0A9X1LSE4"/>
<dbReference type="EMBL" id="JAGTTN010000001">
    <property type="protein sequence ID" value="MCC2030888.1"/>
    <property type="molecule type" value="Genomic_DNA"/>
</dbReference>